<dbReference type="AlphaFoldDB" id="A0AAN6Y9G8"/>
<organism evidence="2 3">
    <name type="scientific">Rhypophila decipiens</name>
    <dbReference type="NCBI Taxonomy" id="261697"/>
    <lineage>
        <taxon>Eukaryota</taxon>
        <taxon>Fungi</taxon>
        <taxon>Dikarya</taxon>
        <taxon>Ascomycota</taxon>
        <taxon>Pezizomycotina</taxon>
        <taxon>Sordariomycetes</taxon>
        <taxon>Sordariomycetidae</taxon>
        <taxon>Sordariales</taxon>
        <taxon>Naviculisporaceae</taxon>
        <taxon>Rhypophila</taxon>
    </lineage>
</organism>
<evidence type="ECO:0000313" key="2">
    <source>
        <dbReference type="EMBL" id="KAK4214904.1"/>
    </source>
</evidence>
<proteinExistence type="predicted"/>
<feature type="compositionally biased region" description="Polar residues" evidence="1">
    <location>
        <begin position="1"/>
        <end position="18"/>
    </location>
</feature>
<reference evidence="2" key="2">
    <citation type="submission" date="2023-05" db="EMBL/GenBank/DDBJ databases">
        <authorList>
            <consortium name="Lawrence Berkeley National Laboratory"/>
            <person name="Steindorff A."/>
            <person name="Hensen N."/>
            <person name="Bonometti L."/>
            <person name="Westerberg I."/>
            <person name="Brannstrom I.O."/>
            <person name="Guillou S."/>
            <person name="Cros-Aarteil S."/>
            <person name="Calhoun S."/>
            <person name="Haridas S."/>
            <person name="Kuo A."/>
            <person name="Mondo S."/>
            <person name="Pangilinan J."/>
            <person name="Riley R."/>
            <person name="Labutti K."/>
            <person name="Andreopoulos B."/>
            <person name="Lipzen A."/>
            <person name="Chen C."/>
            <person name="Yanf M."/>
            <person name="Daum C."/>
            <person name="Ng V."/>
            <person name="Clum A."/>
            <person name="Ohm R."/>
            <person name="Martin F."/>
            <person name="Silar P."/>
            <person name="Natvig D."/>
            <person name="Lalanne C."/>
            <person name="Gautier V."/>
            <person name="Ament-Velasquez S.L."/>
            <person name="Kruys A."/>
            <person name="Hutchinson M.I."/>
            <person name="Powell A.J."/>
            <person name="Barry K."/>
            <person name="Miller A.N."/>
            <person name="Grigoriev I.V."/>
            <person name="Debuchy R."/>
            <person name="Gladieux P."/>
            <person name="Thoren M.H."/>
            <person name="Johannesson H."/>
        </authorList>
    </citation>
    <scope>NUCLEOTIDE SEQUENCE</scope>
    <source>
        <strain evidence="2">PSN293</strain>
    </source>
</reference>
<feature type="region of interest" description="Disordered" evidence="1">
    <location>
        <begin position="1"/>
        <end position="158"/>
    </location>
</feature>
<evidence type="ECO:0000313" key="3">
    <source>
        <dbReference type="Proteomes" id="UP001301769"/>
    </source>
</evidence>
<keyword evidence="3" id="KW-1185">Reference proteome</keyword>
<dbReference type="EMBL" id="MU858086">
    <property type="protein sequence ID" value="KAK4214904.1"/>
    <property type="molecule type" value="Genomic_DNA"/>
</dbReference>
<sequence length="196" mass="21065">MDSFASSNVDATSSQETSFEAPRDDDGPVSAVPAAPAPVVEDTATTASDDDDVAEHAADSAQPESTTPPGSPPAAAAAAPKPKPPTAKPPVRYSLFPKIVDYPKFNPPTRGPITAESWARWGPQAPQNQPPAQAQAQAQAQSQTRVEEERKNSKEETGMRKVFISAVRKVKKTFTKARDWIKISGSWGRRTRSKKD</sequence>
<evidence type="ECO:0000256" key="1">
    <source>
        <dbReference type="SAM" id="MobiDB-lite"/>
    </source>
</evidence>
<protein>
    <submittedName>
        <fullName evidence="2">Uncharacterized protein</fullName>
    </submittedName>
</protein>
<comment type="caution">
    <text evidence="2">The sequence shown here is derived from an EMBL/GenBank/DDBJ whole genome shotgun (WGS) entry which is preliminary data.</text>
</comment>
<feature type="compositionally biased region" description="Low complexity" evidence="1">
    <location>
        <begin position="123"/>
        <end position="143"/>
    </location>
</feature>
<feature type="compositionally biased region" description="Low complexity" evidence="1">
    <location>
        <begin position="28"/>
        <end position="47"/>
    </location>
</feature>
<accession>A0AAN6Y9G8</accession>
<gene>
    <name evidence="2" type="ORF">QBC37DRAFT_399122</name>
</gene>
<dbReference type="Proteomes" id="UP001301769">
    <property type="component" value="Unassembled WGS sequence"/>
</dbReference>
<name>A0AAN6Y9G8_9PEZI</name>
<reference evidence="2" key="1">
    <citation type="journal article" date="2023" name="Mol. Phylogenet. Evol.">
        <title>Genome-scale phylogeny and comparative genomics of the fungal order Sordariales.</title>
        <authorList>
            <person name="Hensen N."/>
            <person name="Bonometti L."/>
            <person name="Westerberg I."/>
            <person name="Brannstrom I.O."/>
            <person name="Guillou S."/>
            <person name="Cros-Aarteil S."/>
            <person name="Calhoun S."/>
            <person name="Haridas S."/>
            <person name="Kuo A."/>
            <person name="Mondo S."/>
            <person name="Pangilinan J."/>
            <person name="Riley R."/>
            <person name="LaButti K."/>
            <person name="Andreopoulos B."/>
            <person name="Lipzen A."/>
            <person name="Chen C."/>
            <person name="Yan M."/>
            <person name="Daum C."/>
            <person name="Ng V."/>
            <person name="Clum A."/>
            <person name="Steindorff A."/>
            <person name="Ohm R.A."/>
            <person name="Martin F."/>
            <person name="Silar P."/>
            <person name="Natvig D.O."/>
            <person name="Lalanne C."/>
            <person name="Gautier V."/>
            <person name="Ament-Velasquez S.L."/>
            <person name="Kruys A."/>
            <person name="Hutchinson M.I."/>
            <person name="Powell A.J."/>
            <person name="Barry K."/>
            <person name="Miller A.N."/>
            <person name="Grigoriev I.V."/>
            <person name="Debuchy R."/>
            <person name="Gladieux P."/>
            <person name="Hiltunen Thoren M."/>
            <person name="Johannesson H."/>
        </authorList>
    </citation>
    <scope>NUCLEOTIDE SEQUENCE</scope>
    <source>
        <strain evidence="2">PSN293</strain>
    </source>
</reference>
<feature type="compositionally biased region" description="Basic and acidic residues" evidence="1">
    <location>
        <begin position="145"/>
        <end position="158"/>
    </location>
</feature>